<protein>
    <submittedName>
        <fullName evidence="1">Uncharacterized protein</fullName>
    </submittedName>
</protein>
<evidence type="ECO:0000313" key="1">
    <source>
        <dbReference type="EMBL" id="EXX70013.1"/>
    </source>
</evidence>
<gene>
    <name evidence="1" type="ORF">RirG_091300</name>
</gene>
<dbReference type="OrthoDB" id="2349656at2759"/>
<proteinExistence type="predicted"/>
<evidence type="ECO:0000313" key="2">
    <source>
        <dbReference type="Proteomes" id="UP000022910"/>
    </source>
</evidence>
<comment type="caution">
    <text evidence="1">The sequence shown here is derived from an EMBL/GenBank/DDBJ whole genome shotgun (WGS) entry which is preliminary data.</text>
</comment>
<dbReference type="HOGENOM" id="CLU_977108_0_0_1"/>
<accession>A0A015MTE7</accession>
<dbReference type="EMBL" id="JEMT01016750">
    <property type="protein sequence ID" value="EXX70013.1"/>
    <property type="molecule type" value="Genomic_DNA"/>
</dbReference>
<reference evidence="1 2" key="1">
    <citation type="submission" date="2014-02" db="EMBL/GenBank/DDBJ databases">
        <title>Single nucleus genome sequencing reveals high similarity among nuclei of an endomycorrhizal fungus.</title>
        <authorList>
            <person name="Lin K."/>
            <person name="Geurts R."/>
            <person name="Zhang Z."/>
            <person name="Limpens E."/>
            <person name="Saunders D.G."/>
            <person name="Mu D."/>
            <person name="Pang E."/>
            <person name="Cao H."/>
            <person name="Cha H."/>
            <person name="Lin T."/>
            <person name="Zhou Q."/>
            <person name="Shang Y."/>
            <person name="Li Y."/>
            <person name="Ivanov S."/>
            <person name="Sharma T."/>
            <person name="Velzen R.V."/>
            <person name="Ruijter N.D."/>
            <person name="Aanen D.K."/>
            <person name="Win J."/>
            <person name="Kamoun S."/>
            <person name="Bisseling T."/>
            <person name="Huang S."/>
        </authorList>
    </citation>
    <scope>NUCLEOTIDE SEQUENCE [LARGE SCALE GENOMIC DNA]</scope>
    <source>
        <strain evidence="2">DAOM197198w</strain>
    </source>
</reference>
<keyword evidence="2" id="KW-1185">Reference proteome</keyword>
<dbReference type="Proteomes" id="UP000022910">
    <property type="component" value="Unassembled WGS sequence"/>
</dbReference>
<name>A0A015MTE7_RHIIW</name>
<sequence length="296" mass="34122">MEFSQNYNSQHHETGSYQGIFIPHSGKPQVITINIESNDIRRKLNCELSDHVTLWAKGYKLCLFCDDSAVDKNLPKNPITTRLISNLSGMDYKEVIQGNILLLDDEKKLTIKDLSSLMKVTVDAPNIKDVATCILANFYQLIELRKTFHNFSSLGVNFLRSLSKSCLIHIVCREVTGKESLSQYKRYHRRACYLREDMESVAPEEWDLIIVQIKNLHRIKIAELEESLGQNLDVMIDEKEAVLRDESIINNEKNRNTFCRLILTANKVKCTGYPFDGDIQGLFNDIDKLRNNFWNS</sequence>
<organism evidence="1 2">
    <name type="scientific">Rhizophagus irregularis (strain DAOM 197198w)</name>
    <name type="common">Glomus intraradices</name>
    <dbReference type="NCBI Taxonomy" id="1432141"/>
    <lineage>
        <taxon>Eukaryota</taxon>
        <taxon>Fungi</taxon>
        <taxon>Fungi incertae sedis</taxon>
        <taxon>Mucoromycota</taxon>
        <taxon>Glomeromycotina</taxon>
        <taxon>Glomeromycetes</taxon>
        <taxon>Glomerales</taxon>
        <taxon>Glomeraceae</taxon>
        <taxon>Rhizophagus</taxon>
    </lineage>
</organism>
<dbReference type="AlphaFoldDB" id="A0A015MTE7"/>